<evidence type="ECO:0000256" key="9">
    <source>
        <dbReference type="ARBA" id="ARBA00047944"/>
    </source>
</evidence>
<dbReference type="NCBIfam" id="TIGR00046">
    <property type="entry name" value="RsmE family RNA methyltransferase"/>
    <property type="match status" value="1"/>
</dbReference>
<evidence type="ECO:0000256" key="8">
    <source>
        <dbReference type="ARBA" id="ARBA00025699"/>
    </source>
</evidence>
<dbReference type="OrthoDB" id="9815641at2"/>
<dbReference type="RefSeq" id="WP_021330810.1">
    <property type="nucleotide sequence ID" value="NZ_AUZJ01000043.1"/>
</dbReference>
<keyword evidence="5 10" id="KW-0489">Methyltransferase</keyword>
<dbReference type="AlphaFoldDB" id="U2L0A2"/>
<dbReference type="InterPro" id="IPR015947">
    <property type="entry name" value="PUA-like_sf"/>
</dbReference>
<keyword evidence="3 10" id="KW-0963">Cytoplasm</keyword>
<dbReference type="GO" id="GO:0005737">
    <property type="term" value="C:cytoplasm"/>
    <property type="evidence" value="ECO:0007669"/>
    <property type="project" value="UniProtKB-SubCell"/>
</dbReference>
<feature type="domain" description="Ribosomal RNA small subunit methyltransferase E methyltransferase" evidence="11">
    <location>
        <begin position="89"/>
        <end position="258"/>
    </location>
</feature>
<dbReference type="EMBL" id="AVQI01000028">
    <property type="protein sequence ID" value="ERK04137.1"/>
    <property type="molecule type" value="Genomic_DNA"/>
</dbReference>
<evidence type="ECO:0000313" key="13">
    <source>
        <dbReference type="EMBL" id="ERK04137.1"/>
    </source>
</evidence>
<dbReference type="Proteomes" id="UP000016412">
    <property type="component" value="Unassembled WGS sequence"/>
</dbReference>
<keyword evidence="7 10" id="KW-0949">S-adenosyl-L-methionine</keyword>
<keyword evidence="6 10" id="KW-0808">Transferase</keyword>
<comment type="similarity">
    <text evidence="2 10">Belongs to the RNA methyltransferase RsmE family.</text>
</comment>
<accession>U2L0A2</accession>
<dbReference type="GO" id="GO:0070475">
    <property type="term" value="P:rRNA base methylation"/>
    <property type="evidence" value="ECO:0007669"/>
    <property type="project" value="TreeGrafter"/>
</dbReference>
<dbReference type="InterPro" id="IPR029026">
    <property type="entry name" value="tRNA_m1G_MTases_N"/>
</dbReference>
<reference evidence="14 15" key="1">
    <citation type="submission" date="2013-08" db="EMBL/GenBank/DDBJ databases">
        <authorList>
            <person name="Durkin A.S."/>
            <person name="Haft D.R."/>
            <person name="McCorrison J."/>
            <person name="Torralba M."/>
            <person name="Gillis M."/>
            <person name="Haft D.H."/>
            <person name="Methe B."/>
            <person name="Sutton G."/>
            <person name="Nelson K.E."/>
        </authorList>
    </citation>
    <scope>NUCLEOTIDE SEQUENCE [LARGE SCALE GENOMIC DNA]</scope>
    <source>
        <strain evidence="13 15">ATCC 35536</strain>
        <strain evidence="12 14">VPI DR56BR1116</strain>
    </source>
</reference>
<organism evidence="12 14">
    <name type="scientific">Treponema socranskii subsp. socranskii VPI DR56BR1116 = ATCC 35536</name>
    <dbReference type="NCBI Taxonomy" id="1125725"/>
    <lineage>
        <taxon>Bacteria</taxon>
        <taxon>Pseudomonadati</taxon>
        <taxon>Spirochaetota</taxon>
        <taxon>Spirochaetia</taxon>
        <taxon>Spirochaetales</taxon>
        <taxon>Treponemataceae</taxon>
        <taxon>Treponema</taxon>
    </lineage>
</organism>
<evidence type="ECO:0000256" key="1">
    <source>
        <dbReference type="ARBA" id="ARBA00004496"/>
    </source>
</evidence>
<protein>
    <recommendedName>
        <fullName evidence="10">Ribosomal RNA small subunit methyltransferase E</fullName>
        <ecNumber evidence="10">2.1.1.193</ecNumber>
    </recommendedName>
</protein>
<dbReference type="Gene3D" id="3.40.1280.10">
    <property type="match status" value="1"/>
</dbReference>
<dbReference type="Pfam" id="PF04452">
    <property type="entry name" value="Methyltrans_RNA"/>
    <property type="match status" value="1"/>
</dbReference>
<dbReference type="PATRIC" id="fig|1125725.3.peg.1722"/>
<evidence type="ECO:0000256" key="7">
    <source>
        <dbReference type="ARBA" id="ARBA00022691"/>
    </source>
</evidence>
<dbReference type="GO" id="GO:0070042">
    <property type="term" value="F:rRNA (uridine-N3-)-methyltransferase activity"/>
    <property type="evidence" value="ECO:0007669"/>
    <property type="project" value="TreeGrafter"/>
</dbReference>
<evidence type="ECO:0000256" key="3">
    <source>
        <dbReference type="ARBA" id="ARBA00022490"/>
    </source>
</evidence>
<dbReference type="EMBL" id="AUZJ01000043">
    <property type="protein sequence ID" value="ERF60412.1"/>
    <property type="molecule type" value="Genomic_DNA"/>
</dbReference>
<dbReference type="InterPro" id="IPR029028">
    <property type="entry name" value="Alpha/beta_knot_MTases"/>
</dbReference>
<evidence type="ECO:0000256" key="6">
    <source>
        <dbReference type="ARBA" id="ARBA00022679"/>
    </source>
</evidence>
<dbReference type="SUPFAM" id="SSF75217">
    <property type="entry name" value="alpha/beta knot"/>
    <property type="match status" value="1"/>
</dbReference>
<dbReference type="InterPro" id="IPR006700">
    <property type="entry name" value="RsmE"/>
</dbReference>
<dbReference type="PIRSF" id="PIRSF015601">
    <property type="entry name" value="MTase_slr0722"/>
    <property type="match status" value="1"/>
</dbReference>
<keyword evidence="15" id="KW-1185">Reference proteome</keyword>
<sequence length="266" mass="28343">MRQFLSDAAPDEKGLIAVSGKSFTHLCRVLRAKPGDMLAVRVPGGFLFSMTVARIDDVRGIAVLQKCGLGVASVVRGVGAADIDKDRRAVEYTLFQFIAKPQKMELIVRQACECGVKTIVPVAGEYSQKGSIASLAGKAERFARIIKEAREQSGSPVETSVAETADVRGVCEVWRRMSEKARNTSAAVVLSERNDFCMPFSDAVFAGVTCAAIAVGCEGGISPDEMTALRNAGFTSVHFAGNILRCETAALYGIAALQTVLAEFAK</sequence>
<evidence type="ECO:0000256" key="2">
    <source>
        <dbReference type="ARBA" id="ARBA00005528"/>
    </source>
</evidence>
<dbReference type="Proteomes" id="UP000016646">
    <property type="component" value="Unassembled WGS sequence"/>
</dbReference>
<dbReference type="SUPFAM" id="SSF88697">
    <property type="entry name" value="PUA domain-like"/>
    <property type="match status" value="1"/>
</dbReference>
<evidence type="ECO:0000256" key="4">
    <source>
        <dbReference type="ARBA" id="ARBA00022552"/>
    </source>
</evidence>
<dbReference type="STRING" id="1125725.HMPREF1325_2547"/>
<evidence type="ECO:0000256" key="5">
    <source>
        <dbReference type="ARBA" id="ARBA00022603"/>
    </source>
</evidence>
<comment type="catalytic activity">
    <reaction evidence="9 10">
        <text>uridine(1498) in 16S rRNA + S-adenosyl-L-methionine = N(3)-methyluridine(1498) in 16S rRNA + S-adenosyl-L-homocysteine + H(+)</text>
        <dbReference type="Rhea" id="RHEA:42920"/>
        <dbReference type="Rhea" id="RHEA-COMP:10283"/>
        <dbReference type="Rhea" id="RHEA-COMP:10284"/>
        <dbReference type="ChEBI" id="CHEBI:15378"/>
        <dbReference type="ChEBI" id="CHEBI:57856"/>
        <dbReference type="ChEBI" id="CHEBI:59789"/>
        <dbReference type="ChEBI" id="CHEBI:65315"/>
        <dbReference type="ChEBI" id="CHEBI:74502"/>
        <dbReference type="EC" id="2.1.1.193"/>
    </reaction>
</comment>
<comment type="subcellular location">
    <subcellularLocation>
        <location evidence="1 10">Cytoplasm</location>
    </subcellularLocation>
</comment>
<evidence type="ECO:0000313" key="15">
    <source>
        <dbReference type="Proteomes" id="UP000016646"/>
    </source>
</evidence>
<evidence type="ECO:0000256" key="10">
    <source>
        <dbReference type="PIRNR" id="PIRNR015601"/>
    </source>
</evidence>
<gene>
    <name evidence="13" type="ORF">HMPREF0860_1473</name>
    <name evidence="12" type="ORF">HMPREF1325_2547</name>
</gene>
<evidence type="ECO:0000313" key="12">
    <source>
        <dbReference type="EMBL" id="ERF60412.1"/>
    </source>
</evidence>
<dbReference type="PANTHER" id="PTHR30027:SF3">
    <property type="entry name" value="16S RRNA (URACIL(1498)-N(3))-METHYLTRANSFERASE"/>
    <property type="match status" value="1"/>
</dbReference>
<dbReference type="CDD" id="cd18084">
    <property type="entry name" value="RsmE-like"/>
    <property type="match status" value="1"/>
</dbReference>
<dbReference type="InterPro" id="IPR046886">
    <property type="entry name" value="RsmE_MTase_dom"/>
</dbReference>
<evidence type="ECO:0000313" key="14">
    <source>
        <dbReference type="Proteomes" id="UP000016412"/>
    </source>
</evidence>
<proteinExistence type="inferred from homology"/>
<dbReference type="PANTHER" id="PTHR30027">
    <property type="entry name" value="RIBOSOMAL RNA SMALL SUBUNIT METHYLTRANSFERASE E"/>
    <property type="match status" value="1"/>
</dbReference>
<keyword evidence="4 10" id="KW-0698">rRNA processing</keyword>
<evidence type="ECO:0000259" key="11">
    <source>
        <dbReference type="Pfam" id="PF04452"/>
    </source>
</evidence>
<dbReference type="EC" id="2.1.1.193" evidence="10"/>
<name>U2L0A2_TRESO</name>
<dbReference type="eggNOG" id="COG1385">
    <property type="taxonomic scope" value="Bacteria"/>
</dbReference>
<comment type="function">
    <text evidence="8 10">Specifically methylates the N3 position of the uracil ring of uridine 1498 (m3U1498) in 16S rRNA. Acts on the fully assembled 30S ribosomal subunit.</text>
</comment>
<comment type="caution">
    <text evidence="12">The sequence shown here is derived from an EMBL/GenBank/DDBJ whole genome shotgun (WGS) entry which is preliminary data.</text>
</comment>